<dbReference type="Proteomes" id="UP000702209">
    <property type="component" value="Unassembled WGS sequence"/>
</dbReference>
<reference evidence="3 4" key="1">
    <citation type="submission" date="2020-10" db="EMBL/GenBank/DDBJ databases">
        <title>Identification of Nocardia species via Next-generation sequencing and recognition of intraspecies genetic diversity.</title>
        <authorList>
            <person name="Li P."/>
            <person name="Li P."/>
            <person name="Lu B."/>
        </authorList>
    </citation>
    <scope>NUCLEOTIDE SEQUENCE [LARGE SCALE GENOMIC DNA]</scope>
    <source>
        <strain evidence="3 4">BJ06-0157</strain>
    </source>
</reference>
<feature type="transmembrane region" description="Helical" evidence="2">
    <location>
        <begin position="79"/>
        <end position="99"/>
    </location>
</feature>
<gene>
    <name evidence="3" type="ORF">IU459_13145</name>
</gene>
<feature type="transmembrane region" description="Helical" evidence="2">
    <location>
        <begin position="105"/>
        <end position="122"/>
    </location>
</feature>
<accession>A0ABS0CPI9</accession>
<keyword evidence="2" id="KW-0472">Membrane</keyword>
<name>A0ABS0CPI9_9NOCA</name>
<dbReference type="RefSeq" id="WP_195129793.1">
    <property type="nucleotide sequence ID" value="NZ_JADLQX010000008.1"/>
</dbReference>
<keyword evidence="2" id="KW-0812">Transmembrane</keyword>
<proteinExistence type="predicted"/>
<organism evidence="3 4">
    <name type="scientific">Nocardia amamiensis</name>
    <dbReference type="NCBI Taxonomy" id="404578"/>
    <lineage>
        <taxon>Bacteria</taxon>
        <taxon>Bacillati</taxon>
        <taxon>Actinomycetota</taxon>
        <taxon>Actinomycetes</taxon>
        <taxon>Mycobacteriales</taxon>
        <taxon>Nocardiaceae</taxon>
        <taxon>Nocardia</taxon>
    </lineage>
</organism>
<dbReference type="EMBL" id="JADLQX010000008">
    <property type="protein sequence ID" value="MBF6298485.1"/>
    <property type="molecule type" value="Genomic_DNA"/>
</dbReference>
<evidence type="ECO:0000313" key="3">
    <source>
        <dbReference type="EMBL" id="MBF6298485.1"/>
    </source>
</evidence>
<feature type="region of interest" description="Disordered" evidence="1">
    <location>
        <begin position="1"/>
        <end position="24"/>
    </location>
</feature>
<protein>
    <submittedName>
        <fullName evidence="3">Uncharacterized protein</fullName>
    </submittedName>
</protein>
<sequence>MAFPNPIEPEDHGEELGGRSAAEQAHEQQVLDALTADMEGSTAEKLAAQLLTPVVPDGGTVGRTVAPHVDRVTKTRDGLWLWGPAAATTTGAVVAVAVLPLPGPLALYVLALAAFAWWHCAGRPGISESVRMLAYALADTGAWIRRHIEQLARRRAAMESRRTAPGAPTTEKGN</sequence>
<feature type="region of interest" description="Disordered" evidence="1">
    <location>
        <begin position="155"/>
        <end position="174"/>
    </location>
</feature>
<keyword evidence="4" id="KW-1185">Reference proteome</keyword>
<evidence type="ECO:0000256" key="1">
    <source>
        <dbReference type="SAM" id="MobiDB-lite"/>
    </source>
</evidence>
<evidence type="ECO:0000313" key="4">
    <source>
        <dbReference type="Proteomes" id="UP000702209"/>
    </source>
</evidence>
<comment type="caution">
    <text evidence="3">The sequence shown here is derived from an EMBL/GenBank/DDBJ whole genome shotgun (WGS) entry which is preliminary data.</text>
</comment>
<evidence type="ECO:0000256" key="2">
    <source>
        <dbReference type="SAM" id="Phobius"/>
    </source>
</evidence>
<keyword evidence="2" id="KW-1133">Transmembrane helix</keyword>